<evidence type="ECO:0000256" key="5">
    <source>
        <dbReference type="ARBA" id="ARBA00023004"/>
    </source>
</evidence>
<dbReference type="InterPro" id="IPR017972">
    <property type="entry name" value="Cyt_P450_CS"/>
</dbReference>
<comment type="similarity">
    <text evidence="1 7">Belongs to the cytochrome P450 family.</text>
</comment>
<dbReference type="InterPro" id="IPR050196">
    <property type="entry name" value="Cytochrome_P450_Monoox"/>
</dbReference>
<keyword evidence="5 7" id="KW-0408">Iron</keyword>
<dbReference type="SUPFAM" id="SSF48264">
    <property type="entry name" value="Cytochrome P450"/>
    <property type="match status" value="1"/>
</dbReference>
<dbReference type="PRINTS" id="PR00385">
    <property type="entry name" value="P450"/>
</dbReference>
<keyword evidence="6 7" id="KW-0503">Monooxygenase</keyword>
<evidence type="ECO:0000313" key="8">
    <source>
        <dbReference type="EMBL" id="MFC5673260.1"/>
    </source>
</evidence>
<keyword evidence="2 7" id="KW-0349">Heme</keyword>
<dbReference type="RefSeq" id="WP_381216776.1">
    <property type="nucleotide sequence ID" value="NZ_JBHSPC010000083.1"/>
</dbReference>
<dbReference type="PANTHER" id="PTHR24291">
    <property type="entry name" value="CYTOCHROME P450 FAMILY 4"/>
    <property type="match status" value="1"/>
</dbReference>
<dbReference type="InterPro" id="IPR036396">
    <property type="entry name" value="Cyt_P450_sf"/>
</dbReference>
<dbReference type="InterPro" id="IPR001128">
    <property type="entry name" value="Cyt_P450"/>
</dbReference>
<evidence type="ECO:0000256" key="7">
    <source>
        <dbReference type="RuleBase" id="RU000461"/>
    </source>
</evidence>
<keyword evidence="3 7" id="KW-0479">Metal-binding</keyword>
<dbReference type="EMBL" id="JBHSPC010000083">
    <property type="protein sequence ID" value="MFC5673260.1"/>
    <property type="molecule type" value="Genomic_DNA"/>
</dbReference>
<dbReference type="Proteomes" id="UP001596183">
    <property type="component" value="Unassembled WGS sequence"/>
</dbReference>
<accession>A0ABW0XRL4</accession>
<dbReference type="PROSITE" id="PS00086">
    <property type="entry name" value="CYTOCHROME_P450"/>
    <property type="match status" value="1"/>
</dbReference>
<evidence type="ECO:0000256" key="1">
    <source>
        <dbReference type="ARBA" id="ARBA00010617"/>
    </source>
</evidence>
<proteinExistence type="inferred from homology"/>
<protein>
    <submittedName>
        <fullName evidence="8">Cytochrome P450</fullName>
    </submittedName>
</protein>
<evidence type="ECO:0000313" key="9">
    <source>
        <dbReference type="Proteomes" id="UP001596183"/>
    </source>
</evidence>
<gene>
    <name evidence="8" type="ORF">ACFP2V_25070</name>
</gene>
<dbReference type="Pfam" id="PF00067">
    <property type="entry name" value="p450"/>
    <property type="match status" value="1"/>
</dbReference>
<evidence type="ECO:0000256" key="3">
    <source>
        <dbReference type="ARBA" id="ARBA00022723"/>
    </source>
</evidence>
<dbReference type="PANTHER" id="PTHR24291:SF50">
    <property type="entry name" value="BIFUNCTIONAL ALBAFLAVENONE MONOOXYGENASE_TERPENE SYNTHASE"/>
    <property type="match status" value="1"/>
</dbReference>
<keyword evidence="4 7" id="KW-0560">Oxidoreductase</keyword>
<dbReference type="Gene3D" id="1.10.630.10">
    <property type="entry name" value="Cytochrome P450"/>
    <property type="match status" value="1"/>
</dbReference>
<comment type="caution">
    <text evidence="8">The sequence shown here is derived from an EMBL/GenBank/DDBJ whole genome shotgun (WGS) entry which is preliminary data.</text>
</comment>
<organism evidence="8 9">
    <name type="scientific">Streptomyces incanus</name>
    <dbReference type="NCBI Taxonomy" id="887453"/>
    <lineage>
        <taxon>Bacteria</taxon>
        <taxon>Bacillati</taxon>
        <taxon>Actinomycetota</taxon>
        <taxon>Actinomycetes</taxon>
        <taxon>Kitasatosporales</taxon>
        <taxon>Streptomycetaceae</taxon>
        <taxon>Streptomyces</taxon>
    </lineage>
</organism>
<evidence type="ECO:0000256" key="2">
    <source>
        <dbReference type="ARBA" id="ARBA00022617"/>
    </source>
</evidence>
<name>A0ABW0XRL4_9ACTN</name>
<sequence length="460" mass="50543">MINAPDITVKGAPHVTLSAPPPIPRASGSLPVLGHAVHLLRDNLGFIASLRAAYGPLVEITLQPGTRTVVVQDPALIRTMLVTLGPSLDKGRFFEKMGQLLGDSVVTAAGQTHVRKRRQLQPAFTHGEIAGYVDIMREEASGATDGWRPGQALDVREAMVKLSLDMLAKTVFSGSLDERTFRRLRRDLSVVMNGVGSRVMLPDWAERLPLPANRRFDRARDAVRATIDTAVGELQASGRDTGDMLSLLLRAQDEETGHPLTSHQISSEILTLAVAGTETTASVLSWALYELARHPDVEKRVLGELDEVLGGKAVTFEDLSRLPYLNRVITETLRLHHTGWLVTRRTVTETRLGRWTLPPGTELAYCQHALHRDPELFPDPSAFTPDRWLDSSPPPGFLPFGAGKHKCIGDRFALTELVTALATILRRIRLTLPPGQVVEPVARATVRPRRLVMTVQPRNG</sequence>
<evidence type="ECO:0000256" key="4">
    <source>
        <dbReference type="ARBA" id="ARBA00023002"/>
    </source>
</evidence>
<evidence type="ECO:0000256" key="6">
    <source>
        <dbReference type="ARBA" id="ARBA00023033"/>
    </source>
</evidence>
<reference evidence="9" key="1">
    <citation type="journal article" date="2019" name="Int. J. Syst. Evol. Microbiol.">
        <title>The Global Catalogue of Microorganisms (GCM) 10K type strain sequencing project: providing services to taxonomists for standard genome sequencing and annotation.</title>
        <authorList>
            <consortium name="The Broad Institute Genomics Platform"/>
            <consortium name="The Broad Institute Genome Sequencing Center for Infectious Disease"/>
            <person name="Wu L."/>
            <person name="Ma J."/>
        </authorList>
    </citation>
    <scope>NUCLEOTIDE SEQUENCE [LARGE SCALE GENOMIC DNA]</scope>
    <source>
        <strain evidence="9">JCM 13852</strain>
    </source>
</reference>
<keyword evidence="9" id="KW-1185">Reference proteome</keyword>
<dbReference type="PRINTS" id="PR00463">
    <property type="entry name" value="EP450I"/>
</dbReference>
<dbReference type="InterPro" id="IPR002401">
    <property type="entry name" value="Cyt_P450_E_grp-I"/>
</dbReference>